<dbReference type="GeneTree" id="ENSGT00860000135614"/>
<name>A0A8C2LNZ1_CRIGR</name>
<reference evidence="1" key="1">
    <citation type="submission" date="2025-08" db="UniProtKB">
        <authorList>
            <consortium name="Ensembl"/>
        </authorList>
    </citation>
    <scope>IDENTIFICATION</scope>
</reference>
<dbReference type="Proteomes" id="UP000694386">
    <property type="component" value="Unplaced"/>
</dbReference>
<evidence type="ECO:0000313" key="2">
    <source>
        <dbReference type="Proteomes" id="UP000694386"/>
    </source>
</evidence>
<proteinExistence type="predicted"/>
<organism evidence="1 2">
    <name type="scientific">Cricetulus griseus</name>
    <name type="common">Chinese hamster</name>
    <name type="synonym">Cricetulus barabensis griseus</name>
    <dbReference type="NCBI Taxonomy" id="10029"/>
    <lineage>
        <taxon>Eukaryota</taxon>
        <taxon>Metazoa</taxon>
        <taxon>Chordata</taxon>
        <taxon>Craniata</taxon>
        <taxon>Vertebrata</taxon>
        <taxon>Euteleostomi</taxon>
        <taxon>Mammalia</taxon>
        <taxon>Eutheria</taxon>
        <taxon>Euarchontoglires</taxon>
        <taxon>Glires</taxon>
        <taxon>Rodentia</taxon>
        <taxon>Myomorpha</taxon>
        <taxon>Muroidea</taxon>
        <taxon>Cricetidae</taxon>
        <taxon>Cricetinae</taxon>
        <taxon>Cricetulus</taxon>
    </lineage>
</organism>
<dbReference type="Ensembl" id="ENSCGRT00001008153.1">
    <property type="protein sequence ID" value="ENSCGRP00001005311.1"/>
    <property type="gene ID" value="ENSCGRG00001006974.1"/>
</dbReference>
<reference evidence="1" key="2">
    <citation type="submission" date="2025-09" db="UniProtKB">
        <authorList>
            <consortium name="Ensembl"/>
        </authorList>
    </citation>
    <scope>IDENTIFICATION</scope>
</reference>
<dbReference type="AlphaFoldDB" id="A0A8C2LNZ1"/>
<protein>
    <submittedName>
        <fullName evidence="1">Predicted gene, 26657</fullName>
    </submittedName>
</protein>
<sequence>MHGWDVEGLEHELRILFPVAAGAERRVGHQHSMLFREDLHGGVEDVLPDVLDTIPVHDNPVLQWVNQLQRCLHVEQLMAHVCLLEGVSSVRCQLGVALAHSGGDEVGGPLLSRVAALAVLGAQVNDQ</sequence>
<evidence type="ECO:0000313" key="1">
    <source>
        <dbReference type="Ensembl" id="ENSCGRP00001005311.1"/>
    </source>
</evidence>
<accession>A0A8C2LNZ1</accession>